<sequence>MWAHEFNRLLPFLTCQFLYWGPLYFSNTKPSLSALLVKCLPILSLILYILLRSWPKKESKFIRRILIGLAFSMVGDACLVYRDIFVLGMMAFGIAHFSYIAAFGWEDTKYSIALVVFVIGYAPLFGLILPSISDPVLKCGIPIYALLLLTMCWRALARAQTWIGILTGLGAVLFVISDFVIVWNDFYQPVENQQLIIMSTYYGAQLLITLSASEIFVKCDDIHQHSQ</sequence>
<evidence type="ECO:0000256" key="3">
    <source>
        <dbReference type="ARBA" id="ARBA00022692"/>
    </source>
</evidence>
<evidence type="ECO:0000256" key="4">
    <source>
        <dbReference type="ARBA" id="ARBA00022989"/>
    </source>
</evidence>
<comment type="catalytic activity">
    <reaction evidence="7">
        <text>a 1-O-(1Z-alkenyl)-sn-glycero-3-phosphoethanolamine + H2O = a 2,3-saturated aldehyde + sn-glycero-3-phosphoethanolamine</text>
        <dbReference type="Rhea" id="RHEA:16905"/>
        <dbReference type="ChEBI" id="CHEBI:15377"/>
        <dbReference type="ChEBI" id="CHEBI:73359"/>
        <dbReference type="ChEBI" id="CHEBI:77288"/>
        <dbReference type="ChEBI" id="CHEBI:143890"/>
        <dbReference type="EC" id="3.3.2.2"/>
    </reaction>
</comment>
<dbReference type="EC" id="3.3.2.2" evidence="6"/>
<accession>A0A553P3S0</accession>
<evidence type="ECO:0000256" key="1">
    <source>
        <dbReference type="ARBA" id="ARBA00004141"/>
    </source>
</evidence>
<comment type="similarity">
    <text evidence="2">Belongs to the TMEM86 family.</text>
</comment>
<dbReference type="STRING" id="6832.A0A553P3S0"/>
<feature type="transmembrane region" description="Helical" evidence="9">
    <location>
        <begin position="195"/>
        <end position="217"/>
    </location>
</feature>
<feature type="transmembrane region" description="Helical" evidence="9">
    <location>
        <begin position="112"/>
        <end position="129"/>
    </location>
</feature>
<name>A0A553P3S0_TIGCA</name>
<feature type="transmembrane region" description="Helical" evidence="9">
    <location>
        <begin position="163"/>
        <end position="183"/>
    </location>
</feature>
<evidence type="ECO:0000256" key="6">
    <source>
        <dbReference type="ARBA" id="ARBA00035673"/>
    </source>
</evidence>
<dbReference type="Pfam" id="PF07947">
    <property type="entry name" value="YhhN"/>
    <property type="match status" value="1"/>
</dbReference>
<evidence type="ECO:0000256" key="8">
    <source>
        <dbReference type="ARBA" id="ARBA00049560"/>
    </source>
</evidence>
<proteinExistence type="inferred from homology"/>
<dbReference type="GO" id="GO:0047408">
    <property type="term" value="F:alkenylglycerophosphocholine hydrolase activity"/>
    <property type="evidence" value="ECO:0007669"/>
    <property type="project" value="UniProtKB-EC"/>
</dbReference>
<reference evidence="10 11" key="1">
    <citation type="journal article" date="2018" name="Nat. Ecol. Evol.">
        <title>Genomic signatures of mitonuclear coevolution across populations of Tigriopus californicus.</title>
        <authorList>
            <person name="Barreto F.S."/>
            <person name="Watson E.T."/>
            <person name="Lima T.G."/>
            <person name="Willett C.S."/>
            <person name="Edmands S."/>
            <person name="Li W."/>
            <person name="Burton R.S."/>
        </authorList>
    </citation>
    <scope>NUCLEOTIDE SEQUENCE [LARGE SCALE GENOMIC DNA]</scope>
    <source>
        <strain evidence="10 11">San Diego</strain>
    </source>
</reference>
<evidence type="ECO:0000313" key="10">
    <source>
        <dbReference type="EMBL" id="TRY72300.1"/>
    </source>
</evidence>
<protein>
    <recommendedName>
        <fullName evidence="6">lysoplasmalogenase</fullName>
        <ecNumber evidence="6">3.3.2.2</ecNumber>
    </recommendedName>
</protein>
<dbReference type="GO" id="GO:0016020">
    <property type="term" value="C:membrane"/>
    <property type="evidence" value="ECO:0007669"/>
    <property type="project" value="UniProtKB-SubCell"/>
</dbReference>
<dbReference type="OMA" id="ACLIWPA"/>
<dbReference type="AlphaFoldDB" id="A0A553P3S0"/>
<keyword evidence="3 9" id="KW-0812">Transmembrane</keyword>
<keyword evidence="5 9" id="KW-0472">Membrane</keyword>
<keyword evidence="11" id="KW-1185">Reference proteome</keyword>
<evidence type="ECO:0000256" key="9">
    <source>
        <dbReference type="SAM" id="Phobius"/>
    </source>
</evidence>
<feature type="transmembrane region" description="Helical" evidence="9">
    <location>
        <begin position="32"/>
        <end position="51"/>
    </location>
</feature>
<evidence type="ECO:0000256" key="2">
    <source>
        <dbReference type="ARBA" id="ARBA00007375"/>
    </source>
</evidence>
<dbReference type="EMBL" id="VCGU01000008">
    <property type="protein sequence ID" value="TRY72300.1"/>
    <property type="molecule type" value="Genomic_DNA"/>
</dbReference>
<evidence type="ECO:0000256" key="7">
    <source>
        <dbReference type="ARBA" id="ARBA00049458"/>
    </source>
</evidence>
<comment type="caution">
    <text evidence="10">The sequence shown here is derived from an EMBL/GenBank/DDBJ whole genome shotgun (WGS) entry which is preliminary data.</text>
</comment>
<evidence type="ECO:0000313" key="11">
    <source>
        <dbReference type="Proteomes" id="UP000318571"/>
    </source>
</evidence>
<dbReference type="PANTHER" id="PTHR31885">
    <property type="entry name" value="GH04784P"/>
    <property type="match status" value="1"/>
</dbReference>
<dbReference type="OrthoDB" id="2133758at2759"/>
<feature type="transmembrane region" description="Helical" evidence="9">
    <location>
        <begin position="88"/>
        <end position="105"/>
    </location>
</feature>
<feature type="transmembrane region" description="Helical" evidence="9">
    <location>
        <begin position="135"/>
        <end position="156"/>
    </location>
</feature>
<gene>
    <name evidence="10" type="ORF">TCAL_11264</name>
</gene>
<dbReference type="InterPro" id="IPR012506">
    <property type="entry name" value="TMEM86B-like"/>
</dbReference>
<comment type="catalytic activity">
    <reaction evidence="8">
        <text>a 1-O-(1Z-alkenyl)-sn-glycero-3-phosphocholine + H2O = a 2,3-saturated aldehyde + sn-glycerol 3-phosphocholine</text>
        <dbReference type="Rhea" id="RHEA:22544"/>
        <dbReference type="ChEBI" id="CHEBI:15377"/>
        <dbReference type="ChEBI" id="CHEBI:16870"/>
        <dbReference type="ChEBI" id="CHEBI:73359"/>
        <dbReference type="ChEBI" id="CHEBI:77287"/>
        <dbReference type="EC" id="3.3.2.2"/>
    </reaction>
</comment>
<keyword evidence="4 9" id="KW-1133">Transmembrane helix</keyword>
<dbReference type="PANTHER" id="PTHR31885:SF6">
    <property type="entry name" value="GH04784P"/>
    <property type="match status" value="1"/>
</dbReference>
<organism evidence="10 11">
    <name type="scientific">Tigriopus californicus</name>
    <name type="common">Marine copepod</name>
    <dbReference type="NCBI Taxonomy" id="6832"/>
    <lineage>
        <taxon>Eukaryota</taxon>
        <taxon>Metazoa</taxon>
        <taxon>Ecdysozoa</taxon>
        <taxon>Arthropoda</taxon>
        <taxon>Crustacea</taxon>
        <taxon>Multicrustacea</taxon>
        <taxon>Hexanauplia</taxon>
        <taxon>Copepoda</taxon>
        <taxon>Harpacticoida</taxon>
        <taxon>Harpacticidae</taxon>
        <taxon>Tigriopus</taxon>
    </lineage>
</organism>
<dbReference type="Proteomes" id="UP000318571">
    <property type="component" value="Chromosome 7"/>
</dbReference>
<comment type="subcellular location">
    <subcellularLocation>
        <location evidence="1">Membrane</location>
        <topology evidence="1">Multi-pass membrane protein</topology>
    </subcellularLocation>
</comment>
<evidence type="ECO:0000256" key="5">
    <source>
        <dbReference type="ARBA" id="ARBA00023136"/>
    </source>
</evidence>